<feature type="chain" id="PRO_5045208319" evidence="7">
    <location>
        <begin position="30"/>
        <end position="213"/>
    </location>
</feature>
<keyword evidence="5" id="KW-0378">Hydrolase</keyword>
<dbReference type="Proteomes" id="UP001057481">
    <property type="component" value="Unassembled WGS sequence"/>
</dbReference>
<dbReference type="SUPFAM" id="SSF54001">
    <property type="entry name" value="Cysteine proteinases"/>
    <property type="match status" value="1"/>
</dbReference>
<protein>
    <submittedName>
        <fullName evidence="10">C40 family peptidase</fullName>
    </submittedName>
</protein>
<dbReference type="SUPFAM" id="SSF54106">
    <property type="entry name" value="LysM domain"/>
    <property type="match status" value="1"/>
</dbReference>
<sequence length="213" mass="22474">MKKKLIKDLLLSSMATIATFGFGATVANADTIVVKAGDTLSSIARTNDISLQKLASINNIKNINNLLVGQKLKTTSSNKIKTIKVSSKGSTILTEDIASKAATYATKFIGHRYVWGGSTPAGFDCSGLVAYAYAKYGVSLPHQSGQLAAATTRIATSKAQAGDLLFWTNRTGRVYHVAISLGDGTYVNALDQNHGVVINGMASKANFAGRVEI</sequence>
<dbReference type="InterPro" id="IPR018392">
    <property type="entry name" value="LysM"/>
</dbReference>
<dbReference type="EMBL" id="JAGMVS010000065">
    <property type="protein sequence ID" value="MCM2437567.1"/>
    <property type="molecule type" value="Genomic_DNA"/>
</dbReference>
<comment type="similarity">
    <text evidence="1">Belongs to the peptidase C40 family.</text>
</comment>
<dbReference type="PROSITE" id="PS51935">
    <property type="entry name" value="NLPC_P60"/>
    <property type="match status" value="1"/>
</dbReference>
<evidence type="ECO:0000256" key="1">
    <source>
        <dbReference type="ARBA" id="ARBA00007074"/>
    </source>
</evidence>
<organism evidence="10 11">
    <name type="scientific">Periweissella beninensis</name>
    <dbReference type="NCBI Taxonomy" id="504936"/>
    <lineage>
        <taxon>Bacteria</taxon>
        <taxon>Bacillati</taxon>
        <taxon>Bacillota</taxon>
        <taxon>Bacilli</taxon>
        <taxon>Lactobacillales</taxon>
        <taxon>Lactobacillaceae</taxon>
        <taxon>Periweissella</taxon>
    </lineage>
</organism>
<gene>
    <name evidence="10" type="ORF">KAK10_06555</name>
</gene>
<evidence type="ECO:0000313" key="11">
    <source>
        <dbReference type="Proteomes" id="UP001057481"/>
    </source>
</evidence>
<dbReference type="SMART" id="SM00257">
    <property type="entry name" value="LysM"/>
    <property type="match status" value="1"/>
</dbReference>
<keyword evidence="4" id="KW-0677">Repeat</keyword>
<dbReference type="Gene3D" id="3.90.1720.10">
    <property type="entry name" value="endopeptidase domain like (from Nostoc punctiforme)"/>
    <property type="match status" value="1"/>
</dbReference>
<dbReference type="RefSeq" id="WP_205143641.1">
    <property type="nucleotide sequence ID" value="NZ_JAFBDN010000008.1"/>
</dbReference>
<reference evidence="10" key="1">
    <citation type="submission" date="2021-04" db="EMBL/GenBank/DDBJ databases">
        <title>Taxonomic assessment of Weissella genus.</title>
        <authorList>
            <person name="Fanelli F."/>
            <person name="Chieffi D."/>
            <person name="Dell'Aquila A."/>
            <person name="Gyu-Sung C."/>
            <person name="Franz C.M.A.P."/>
            <person name="Fusco V."/>
        </authorList>
    </citation>
    <scope>NUCLEOTIDE SEQUENCE</scope>
    <source>
        <strain evidence="10">LMG 25373</strain>
    </source>
</reference>
<feature type="signal peptide" evidence="7">
    <location>
        <begin position="1"/>
        <end position="29"/>
    </location>
</feature>
<feature type="domain" description="NlpC/P60" evidence="9">
    <location>
        <begin position="91"/>
        <end position="213"/>
    </location>
</feature>
<evidence type="ECO:0000256" key="7">
    <source>
        <dbReference type="SAM" id="SignalP"/>
    </source>
</evidence>
<keyword evidence="6" id="KW-0788">Thiol protease</keyword>
<evidence type="ECO:0000256" key="3">
    <source>
        <dbReference type="ARBA" id="ARBA00022729"/>
    </source>
</evidence>
<dbReference type="Pfam" id="PF00877">
    <property type="entry name" value="NLPC_P60"/>
    <property type="match status" value="1"/>
</dbReference>
<evidence type="ECO:0000256" key="2">
    <source>
        <dbReference type="ARBA" id="ARBA00022670"/>
    </source>
</evidence>
<dbReference type="InterPro" id="IPR036779">
    <property type="entry name" value="LysM_dom_sf"/>
</dbReference>
<evidence type="ECO:0000313" key="10">
    <source>
        <dbReference type="EMBL" id="MCM2437567.1"/>
    </source>
</evidence>
<dbReference type="PANTHER" id="PTHR47053">
    <property type="entry name" value="MUREIN DD-ENDOPEPTIDASE MEPH-RELATED"/>
    <property type="match status" value="1"/>
</dbReference>
<evidence type="ECO:0000256" key="4">
    <source>
        <dbReference type="ARBA" id="ARBA00022737"/>
    </source>
</evidence>
<accession>A0ABT0VIA6</accession>
<evidence type="ECO:0000256" key="6">
    <source>
        <dbReference type="ARBA" id="ARBA00022807"/>
    </source>
</evidence>
<comment type="caution">
    <text evidence="10">The sequence shown here is derived from an EMBL/GenBank/DDBJ whole genome shotgun (WGS) entry which is preliminary data.</text>
</comment>
<proteinExistence type="inferred from homology"/>
<dbReference type="PROSITE" id="PS51782">
    <property type="entry name" value="LYSM"/>
    <property type="match status" value="1"/>
</dbReference>
<evidence type="ECO:0000256" key="5">
    <source>
        <dbReference type="ARBA" id="ARBA00022801"/>
    </source>
</evidence>
<feature type="domain" description="LysM" evidence="8">
    <location>
        <begin position="30"/>
        <end position="74"/>
    </location>
</feature>
<keyword evidence="3 7" id="KW-0732">Signal</keyword>
<dbReference type="CDD" id="cd00118">
    <property type="entry name" value="LysM"/>
    <property type="match status" value="1"/>
</dbReference>
<dbReference type="InterPro" id="IPR000064">
    <property type="entry name" value="NLP_P60_dom"/>
</dbReference>
<dbReference type="InterPro" id="IPR051202">
    <property type="entry name" value="Peptidase_C40"/>
</dbReference>
<evidence type="ECO:0000259" key="8">
    <source>
        <dbReference type="PROSITE" id="PS51782"/>
    </source>
</evidence>
<keyword evidence="2" id="KW-0645">Protease</keyword>
<evidence type="ECO:0000259" key="9">
    <source>
        <dbReference type="PROSITE" id="PS51935"/>
    </source>
</evidence>
<dbReference type="Gene3D" id="3.10.350.10">
    <property type="entry name" value="LysM domain"/>
    <property type="match status" value="1"/>
</dbReference>
<name>A0ABT0VIA6_9LACO</name>
<keyword evidence="11" id="KW-1185">Reference proteome</keyword>
<dbReference type="Pfam" id="PF01476">
    <property type="entry name" value="LysM"/>
    <property type="match status" value="1"/>
</dbReference>
<dbReference type="PANTHER" id="PTHR47053:SF1">
    <property type="entry name" value="MUREIN DD-ENDOPEPTIDASE MEPH-RELATED"/>
    <property type="match status" value="1"/>
</dbReference>
<dbReference type="InterPro" id="IPR038765">
    <property type="entry name" value="Papain-like_cys_pep_sf"/>
</dbReference>